<feature type="domain" description="TY-Chap N-terminal" evidence="3">
    <location>
        <begin position="1"/>
        <end position="119"/>
    </location>
</feature>
<gene>
    <name evidence="4" type="ORF">DZF91_14310</name>
</gene>
<feature type="region of interest" description="Disordered" evidence="1">
    <location>
        <begin position="529"/>
        <end position="578"/>
    </location>
</feature>
<feature type="region of interest" description="Disordered" evidence="1">
    <location>
        <begin position="432"/>
        <end position="491"/>
    </location>
</feature>
<dbReference type="AlphaFoldDB" id="A0A372JLW0"/>
<evidence type="ECO:0000259" key="3">
    <source>
        <dbReference type="Pfam" id="PF22552"/>
    </source>
</evidence>
<comment type="caution">
    <text evidence="4">The sequence shown here is derived from an EMBL/GenBank/DDBJ whole genome shotgun (WGS) entry which is preliminary data.</text>
</comment>
<organism evidence="4 5">
    <name type="scientific">Actinomadura logoneensis</name>
    <dbReference type="NCBI Taxonomy" id="2293572"/>
    <lineage>
        <taxon>Bacteria</taxon>
        <taxon>Bacillati</taxon>
        <taxon>Actinomycetota</taxon>
        <taxon>Actinomycetes</taxon>
        <taxon>Streptosporangiales</taxon>
        <taxon>Thermomonosporaceae</taxon>
        <taxon>Actinomadura</taxon>
    </lineage>
</organism>
<evidence type="ECO:0000259" key="2">
    <source>
        <dbReference type="Pfam" id="PF07179"/>
    </source>
</evidence>
<proteinExistence type="predicted"/>
<feature type="compositionally biased region" description="Basic and acidic residues" evidence="1">
    <location>
        <begin position="560"/>
        <end position="578"/>
    </location>
</feature>
<evidence type="ECO:0000313" key="5">
    <source>
        <dbReference type="Proteomes" id="UP000261811"/>
    </source>
</evidence>
<dbReference type="Proteomes" id="UP000261811">
    <property type="component" value="Unassembled WGS sequence"/>
</dbReference>
<dbReference type="Pfam" id="PF07179">
    <property type="entry name" value="SseB"/>
    <property type="match status" value="1"/>
</dbReference>
<feature type="compositionally biased region" description="Pro residues" evidence="1">
    <location>
        <begin position="290"/>
        <end position="304"/>
    </location>
</feature>
<feature type="region of interest" description="Disordered" evidence="1">
    <location>
        <begin position="265"/>
        <end position="342"/>
    </location>
</feature>
<dbReference type="InterPro" id="IPR054344">
    <property type="entry name" value="TY-Chap_N"/>
</dbReference>
<dbReference type="InterPro" id="IPR009839">
    <property type="entry name" value="SseB_N"/>
</dbReference>
<feature type="compositionally biased region" description="Pro residues" evidence="1">
    <location>
        <begin position="272"/>
        <end position="281"/>
    </location>
</feature>
<keyword evidence="5" id="KW-1185">Reference proteome</keyword>
<evidence type="ECO:0000313" key="4">
    <source>
        <dbReference type="EMBL" id="RFU40975.1"/>
    </source>
</evidence>
<name>A0A372JLW0_9ACTN</name>
<protein>
    <submittedName>
        <fullName evidence="4">SseB family protein</fullName>
    </submittedName>
</protein>
<feature type="compositionally biased region" description="Low complexity" evidence="1">
    <location>
        <begin position="542"/>
        <end position="559"/>
    </location>
</feature>
<dbReference type="Pfam" id="PF22552">
    <property type="entry name" value="TY-Chap3"/>
    <property type="match status" value="1"/>
</dbReference>
<dbReference type="OrthoDB" id="3295680at2"/>
<accession>A0A372JLW0</accession>
<evidence type="ECO:0000256" key="1">
    <source>
        <dbReference type="SAM" id="MobiDB-lite"/>
    </source>
</evidence>
<dbReference type="EMBL" id="QURH01000245">
    <property type="protein sequence ID" value="RFU40975.1"/>
    <property type="molecule type" value="Genomic_DNA"/>
</dbReference>
<reference evidence="4 5" key="1">
    <citation type="submission" date="2018-08" db="EMBL/GenBank/DDBJ databases">
        <title>Actinomadura jelena sp. nov., a novel Actinomycete isolated from soil in Chad.</title>
        <authorList>
            <person name="Shi L."/>
        </authorList>
    </citation>
    <scope>NUCLEOTIDE SEQUENCE [LARGE SCALE GENOMIC DNA]</scope>
    <source>
        <strain evidence="4 5">NEAU-G17</strain>
    </source>
</reference>
<dbReference type="RefSeq" id="WP_117357959.1">
    <property type="nucleotide sequence ID" value="NZ_QURH01000245.1"/>
</dbReference>
<sequence length="578" mass="61218">MDWSDFADRLAAELPRLPERAFLIVQGPTGLPYTQVLRADRALHAEAVGDAFLPVPLTARQERKLAGHGWNEPDDEERLNWWMRLAPQEAERPRPCGELARAMTGALRDAYGVRSPRDLVYEAGMTGPGGGTPLALPALGIPSTVPEAEAAAVPAGLAGEVETERALTIARERGDQDGYLKLLARATLYLPTPGVDAEGGRHFATAEFGGGTFVLAFTSPEAMDRSLRGQAVHSQTSTVADLVREWPHPDWRLAVNPGLPSASYLDTHLLPKEPPSAPAAPSPAVGAPSKPGPSAPSVQPPVPPAAQSAEARPEANGRHAAGPSRPVAPSPDSARLDPVPALDDRTEPAQAHMMQKVLRPEHVTHYLDGGYDLVAGYVQKLKDVADLTRPEQLVRTLGLDQPGSPFDPGMDAVHVIRWPAVKPALFRRSLEGGDEDETSAAGVPGGQAGEHLPSGGRGYAPSGGRGYAPSGGRGYAPGDGPPVPEYRVDSQRLPHGAEMHRLAREGRPTLVAVYDADLRRWRIRLATARGADKPRTPRPARRAGASGTGSRASASGTARTEARADAPRGRHARGEGGT</sequence>
<feature type="compositionally biased region" description="Gly residues" evidence="1">
    <location>
        <begin position="455"/>
        <end position="477"/>
    </location>
</feature>
<feature type="domain" description="SseB protein N-terminal" evidence="2">
    <location>
        <begin position="165"/>
        <end position="265"/>
    </location>
</feature>